<dbReference type="InterPro" id="IPR000700">
    <property type="entry name" value="PAS-assoc_C"/>
</dbReference>
<feature type="domain" description="Phytochrome chromophore attachment site" evidence="4">
    <location>
        <begin position="634"/>
        <end position="772"/>
    </location>
</feature>
<keyword evidence="2" id="KW-0808">Transferase</keyword>
<gene>
    <name evidence="8" type="ORF">DSM107014_13865</name>
</gene>
<organism evidence="8 9">
    <name type="scientific">Gomphosphaeria aponina SAG 52.96 = DSM 107014</name>
    <dbReference type="NCBI Taxonomy" id="1521640"/>
    <lineage>
        <taxon>Bacteria</taxon>
        <taxon>Bacillati</taxon>
        <taxon>Cyanobacteriota</taxon>
        <taxon>Cyanophyceae</taxon>
        <taxon>Oscillatoriophycideae</taxon>
        <taxon>Chroococcales</taxon>
        <taxon>Gomphosphaeriaceae</taxon>
        <taxon>Gomphosphaeria</taxon>
    </lineage>
</organism>
<evidence type="ECO:0000256" key="2">
    <source>
        <dbReference type="ARBA" id="ARBA00022777"/>
    </source>
</evidence>
<dbReference type="InterPro" id="IPR013655">
    <property type="entry name" value="PAS_fold_3"/>
</dbReference>
<dbReference type="Pfam" id="PF07568">
    <property type="entry name" value="HisKA_2"/>
    <property type="match status" value="1"/>
</dbReference>
<dbReference type="InterPro" id="IPR003594">
    <property type="entry name" value="HATPase_dom"/>
</dbReference>
<name>A0A941GSD0_9CHRO</name>
<comment type="caution">
    <text evidence="8">The sequence shown here is derived from an EMBL/GenBank/DDBJ whole genome shotgun (WGS) entry which is preliminary data.</text>
</comment>
<evidence type="ECO:0000313" key="9">
    <source>
        <dbReference type="Proteomes" id="UP000767446"/>
    </source>
</evidence>
<dbReference type="Gene3D" id="3.30.450.20">
    <property type="entry name" value="PAS domain"/>
    <property type="match status" value="3"/>
</dbReference>
<dbReference type="SMART" id="SM00086">
    <property type="entry name" value="PAC"/>
    <property type="match status" value="2"/>
</dbReference>
<dbReference type="PROSITE" id="PS50112">
    <property type="entry name" value="PAS"/>
    <property type="match status" value="3"/>
</dbReference>
<feature type="domain" description="PAS" evidence="6">
    <location>
        <begin position="270"/>
        <end position="335"/>
    </location>
</feature>
<dbReference type="Gene3D" id="3.30.565.10">
    <property type="entry name" value="Histidine kinase-like ATPase, C-terminal domain"/>
    <property type="match status" value="1"/>
</dbReference>
<dbReference type="SUPFAM" id="SSF55785">
    <property type="entry name" value="PYP-like sensor domain (PAS domain)"/>
    <property type="match status" value="3"/>
</dbReference>
<dbReference type="InterPro" id="IPR036890">
    <property type="entry name" value="HATPase_C_sf"/>
</dbReference>
<dbReference type="InterPro" id="IPR013656">
    <property type="entry name" value="PAS_4"/>
</dbReference>
<dbReference type="PROSITE" id="PS50113">
    <property type="entry name" value="PAC"/>
    <property type="match status" value="2"/>
</dbReference>
<dbReference type="SUPFAM" id="SSF55874">
    <property type="entry name" value="ATPase domain of HSP90 chaperone/DNA topoisomerase II/histidine kinase"/>
    <property type="match status" value="1"/>
</dbReference>
<proteinExistence type="inferred from homology"/>
<dbReference type="PROSITE" id="PS50046">
    <property type="entry name" value="PHYTOCHROME_2"/>
    <property type="match status" value="2"/>
</dbReference>
<dbReference type="Pfam" id="PF08448">
    <property type="entry name" value="PAS_4"/>
    <property type="match status" value="1"/>
</dbReference>
<feature type="domain" description="PAS" evidence="6">
    <location>
        <begin position="955"/>
        <end position="990"/>
    </location>
</feature>
<protein>
    <submittedName>
        <fullName evidence="8">PAS domain S-box protein</fullName>
    </submittedName>
</protein>
<dbReference type="InterPro" id="IPR001610">
    <property type="entry name" value="PAC"/>
</dbReference>
<feature type="coiled-coil region" evidence="3">
    <location>
        <begin position="566"/>
        <end position="608"/>
    </location>
</feature>
<dbReference type="InterPro" id="IPR000014">
    <property type="entry name" value="PAS"/>
</dbReference>
<keyword evidence="2" id="KW-0418">Kinase</keyword>
<feature type="domain" description="Histidine kinase" evidence="5">
    <location>
        <begin position="1055"/>
        <end position="1249"/>
    </location>
</feature>
<dbReference type="Pfam" id="PF08447">
    <property type="entry name" value="PAS_3"/>
    <property type="match status" value="2"/>
</dbReference>
<dbReference type="SUPFAM" id="SSF55781">
    <property type="entry name" value="GAF domain-like"/>
    <property type="match status" value="3"/>
</dbReference>
<dbReference type="Pfam" id="PF02518">
    <property type="entry name" value="HATPase_c"/>
    <property type="match status" value="1"/>
</dbReference>
<keyword evidence="3" id="KW-0175">Coiled coil</keyword>
<evidence type="ECO:0000259" key="6">
    <source>
        <dbReference type="PROSITE" id="PS50112"/>
    </source>
</evidence>
<dbReference type="SMART" id="SM00387">
    <property type="entry name" value="HATPase_c"/>
    <property type="match status" value="1"/>
</dbReference>
<dbReference type="Pfam" id="PF01590">
    <property type="entry name" value="GAF"/>
    <property type="match status" value="3"/>
</dbReference>
<evidence type="ECO:0000259" key="7">
    <source>
        <dbReference type="PROSITE" id="PS50113"/>
    </source>
</evidence>
<evidence type="ECO:0000313" key="8">
    <source>
        <dbReference type="EMBL" id="MBR8828964.1"/>
    </source>
</evidence>
<evidence type="ECO:0000259" key="4">
    <source>
        <dbReference type="PROSITE" id="PS50046"/>
    </source>
</evidence>
<dbReference type="SMART" id="SM00065">
    <property type="entry name" value="GAF"/>
    <property type="match status" value="3"/>
</dbReference>
<dbReference type="InterPro" id="IPR005467">
    <property type="entry name" value="His_kinase_dom"/>
</dbReference>
<dbReference type="InterPro" id="IPR029016">
    <property type="entry name" value="GAF-like_dom_sf"/>
</dbReference>
<dbReference type="InterPro" id="IPR035965">
    <property type="entry name" value="PAS-like_dom_sf"/>
</dbReference>
<reference evidence="8" key="1">
    <citation type="submission" date="2021-02" db="EMBL/GenBank/DDBJ databases">
        <title>Metagenome analyses of Stigonema ocellatum DSM 106950, Chlorogloea purpurea SAG 13.99 and Gomphosphaeria aponina DSM 107014.</title>
        <authorList>
            <person name="Marter P."/>
            <person name="Huang S."/>
        </authorList>
    </citation>
    <scope>NUCLEOTIDE SEQUENCE</scope>
    <source>
        <strain evidence="8">JP213</strain>
    </source>
</reference>
<dbReference type="InterPro" id="IPR011495">
    <property type="entry name" value="Sig_transdc_His_kin_sub2_dim/P"/>
</dbReference>
<dbReference type="PROSITE" id="PS50109">
    <property type="entry name" value="HIS_KIN"/>
    <property type="match status" value="1"/>
</dbReference>
<dbReference type="PANTHER" id="PTHR43065">
    <property type="entry name" value="SENSOR HISTIDINE KINASE"/>
    <property type="match status" value="1"/>
</dbReference>
<dbReference type="CDD" id="cd00130">
    <property type="entry name" value="PAS"/>
    <property type="match status" value="3"/>
</dbReference>
<evidence type="ECO:0000256" key="3">
    <source>
        <dbReference type="SAM" id="Coils"/>
    </source>
</evidence>
<dbReference type="PANTHER" id="PTHR43065:SF23">
    <property type="entry name" value="SENSOR HISTIDINE KINASE PDTAS"/>
    <property type="match status" value="1"/>
</dbReference>
<dbReference type="InterPro" id="IPR003018">
    <property type="entry name" value="GAF"/>
</dbReference>
<evidence type="ECO:0000256" key="1">
    <source>
        <dbReference type="ARBA" id="ARBA00006402"/>
    </source>
</evidence>
<feature type="domain" description="PAC" evidence="7">
    <location>
        <begin position="992"/>
        <end position="1044"/>
    </location>
</feature>
<feature type="domain" description="PAC" evidence="7">
    <location>
        <begin position="863"/>
        <end position="915"/>
    </location>
</feature>
<evidence type="ECO:0000259" key="5">
    <source>
        <dbReference type="PROSITE" id="PS50109"/>
    </source>
</evidence>
<dbReference type="EMBL" id="JADQBC010000098">
    <property type="protein sequence ID" value="MBR8828964.1"/>
    <property type="molecule type" value="Genomic_DNA"/>
</dbReference>
<dbReference type="AlphaFoldDB" id="A0A941GSD0"/>
<feature type="domain" description="Phytochrome chromophore attachment site" evidence="4">
    <location>
        <begin position="410"/>
        <end position="545"/>
    </location>
</feature>
<comment type="similarity">
    <text evidence="1">In the N-terminal section; belongs to the phytochrome family.</text>
</comment>
<feature type="domain" description="PAS" evidence="6">
    <location>
        <begin position="789"/>
        <end position="859"/>
    </location>
</feature>
<dbReference type="Gene3D" id="3.30.450.40">
    <property type="match status" value="3"/>
</dbReference>
<dbReference type="SMART" id="SM00091">
    <property type="entry name" value="PAS"/>
    <property type="match status" value="3"/>
</dbReference>
<accession>A0A941GSD0</accession>
<dbReference type="GO" id="GO:0016301">
    <property type="term" value="F:kinase activity"/>
    <property type="evidence" value="ECO:0007669"/>
    <property type="project" value="UniProtKB-KW"/>
</dbReference>
<dbReference type="NCBIfam" id="TIGR00229">
    <property type="entry name" value="sensory_box"/>
    <property type="match status" value="3"/>
</dbReference>
<dbReference type="InterPro" id="IPR016132">
    <property type="entry name" value="Phyto_chromo_attachment"/>
</dbReference>
<dbReference type="Proteomes" id="UP000767446">
    <property type="component" value="Unassembled WGS sequence"/>
</dbReference>
<sequence length="1254" mass="143232">MLIVHGRLSTINHQLSTINHQPSTINHQPSTINYQLFLRGGKELEQNIGTRAEKKYFELEKKYAELEKKFQEQMTRQAELDEQFKAESLLRQQTEIELKKAVALLKIAERQQAVIGELGRLALADTNLDLLMEETTFAIASTLKVKFAQILELLPNAAAFRLRSAVGFSSSWIGKKIVSASSQSMAGYTLITSETVVVQDLRLETRFGGSPFLHNHNVVSGVSVVIQGKNSPFGVLGVYSSEQREFKAEEISFLEAISNIIASAIERKIAEDELNSFFNLSVDMFCIAGIDGYFQRINPRFAENTGYSSSEILAKPFLDFVHPDDVKATQKEMENLSLGMPTVNFSNRYICADETYRWFSWTATPFEDGKLYAVARDITDQVTAAEKLEQQSLRERLVSKIALHIRGSLKLEEILIAAVKEVRQLLACDRVVVYKFAEENGTIIAESVGANFAVTLGLQIQDICSIWNCNSQLSRAMAVNNVNEAKLNVEHLKILEKLQVKANLCVPILIGESPQIWGFLMAHQCSAPREWQAEELKLLEELAVQISIAIGQSQLYQQVQAELVERRRVELALRCLNEELENTVADRTKKLRNANEQLQKRIVEQNAVEYALKQQNLKSRLFAEITLKIRQSLQLEEILQTTVTEVQRILQAERVLMYKIYPDGIGCVFMEAVQPPWQPMFNLVFEEEVFPKKYQQLYHSGMIKAVRDVKKSYPHATPCMLEFCEQWGIKAKLVVPILANDQLWGFLIAHQCSTSREWTEFEIELMRQLADQVGVALTQAQLLEALQKSEAQFRAIFQQAAVGIAQATLEGKFLNLNQRFCEIVGYDKKELLKRNFVSITYPNDVEADLNYLKQVLAGEVETFSMEKRYIRKDGSIVWVNLTVSLVIKVTGEPDYFIGVIQDISKQQAALKERKRTEEALRYSEERFRIALKNSPIVVFNQDKKLRYTWIYNPGFGFKAEDVIGKLDSEIFLPENAQKLTNLKEKVLKSGVSTREEVVVNYNNNIKCYDLTVDPLLSLDGKIIGVTCAALDISDRKNYELQLKNSLKEKEMLLKEIHHRVKNNLLVVSNLLEFQADYTEDPAIIQLLQDSQNRIYSMALIHEKLYRSTNLAKINFGEYLQDLVDNLFDSYKVWKQQILFELDLDSIFLNIETAHPCSLVVNELLSNALKHAFPERRSGKIWLALHQGKNQEITLTVRDNGIGFPENLDFRNTESLGMELVCTLTEQLEGQIELKREQGTCFQLTFSELQYRQRF</sequence>
<feature type="coiled-coil region" evidence="3">
    <location>
        <begin position="49"/>
        <end position="111"/>
    </location>
</feature>